<name>A0ABQ5IWY6_9ASTR</name>
<evidence type="ECO:0000313" key="2">
    <source>
        <dbReference type="Proteomes" id="UP001151760"/>
    </source>
</evidence>
<proteinExistence type="predicted"/>
<reference evidence="1" key="1">
    <citation type="journal article" date="2022" name="Int. J. Mol. Sci.">
        <title>Draft Genome of Tanacetum Coccineum: Genomic Comparison of Closely Related Tanacetum-Family Plants.</title>
        <authorList>
            <person name="Yamashiro T."/>
            <person name="Shiraishi A."/>
            <person name="Nakayama K."/>
            <person name="Satake H."/>
        </authorList>
    </citation>
    <scope>NUCLEOTIDE SEQUENCE</scope>
</reference>
<organism evidence="1 2">
    <name type="scientific">Tanacetum coccineum</name>
    <dbReference type="NCBI Taxonomy" id="301880"/>
    <lineage>
        <taxon>Eukaryota</taxon>
        <taxon>Viridiplantae</taxon>
        <taxon>Streptophyta</taxon>
        <taxon>Embryophyta</taxon>
        <taxon>Tracheophyta</taxon>
        <taxon>Spermatophyta</taxon>
        <taxon>Magnoliopsida</taxon>
        <taxon>eudicotyledons</taxon>
        <taxon>Gunneridae</taxon>
        <taxon>Pentapetalae</taxon>
        <taxon>asterids</taxon>
        <taxon>campanulids</taxon>
        <taxon>Asterales</taxon>
        <taxon>Asteraceae</taxon>
        <taxon>Asteroideae</taxon>
        <taxon>Anthemideae</taxon>
        <taxon>Anthemidinae</taxon>
        <taxon>Tanacetum</taxon>
    </lineage>
</organism>
<keyword evidence="2" id="KW-1185">Reference proteome</keyword>
<gene>
    <name evidence="1" type="ORF">Tco_1121036</name>
</gene>
<evidence type="ECO:0000313" key="1">
    <source>
        <dbReference type="EMBL" id="GJU04606.1"/>
    </source>
</evidence>
<sequence>MFYYEELAIPGQTATGKESSNPFMASSLPKTIHFYDSLRSDKDSFELIILMILCTNFLNIGCDWEELITTIYQIMKKVWVRMHPNMGGLMMQMQRLPSLTRLQMMLETRTTRFQKAIRSEEVFGYILLMIKKLTQKKLDVNKVNIKFRGGLLGIFHSRKLDVKQDEYQV</sequence>
<protein>
    <submittedName>
        <fullName evidence="1">Uncharacterized protein</fullName>
    </submittedName>
</protein>
<accession>A0ABQ5IWY6</accession>
<comment type="caution">
    <text evidence="1">The sequence shown here is derived from an EMBL/GenBank/DDBJ whole genome shotgun (WGS) entry which is preliminary data.</text>
</comment>
<dbReference type="Proteomes" id="UP001151760">
    <property type="component" value="Unassembled WGS sequence"/>
</dbReference>
<dbReference type="EMBL" id="BQNB010021266">
    <property type="protein sequence ID" value="GJU04606.1"/>
    <property type="molecule type" value="Genomic_DNA"/>
</dbReference>
<reference evidence="1" key="2">
    <citation type="submission" date="2022-01" db="EMBL/GenBank/DDBJ databases">
        <authorList>
            <person name="Yamashiro T."/>
            <person name="Shiraishi A."/>
            <person name="Satake H."/>
            <person name="Nakayama K."/>
        </authorList>
    </citation>
    <scope>NUCLEOTIDE SEQUENCE</scope>
</reference>